<dbReference type="Pfam" id="PF07883">
    <property type="entry name" value="Cupin_2"/>
    <property type="match status" value="1"/>
</dbReference>
<keyword evidence="1 5" id="KW-0223">Dioxygenase</keyword>
<name>A0A366HIU1_9BURK</name>
<dbReference type="InterPro" id="IPR014710">
    <property type="entry name" value="RmlC-like_jellyroll"/>
</dbReference>
<keyword evidence="6" id="KW-1185">Reference proteome</keyword>
<dbReference type="EC" id="1.13.11.4" evidence="3"/>
<dbReference type="SUPFAM" id="SSF51182">
    <property type="entry name" value="RmlC-like cupins"/>
    <property type="match status" value="1"/>
</dbReference>
<sequence length="385" mass="43456">MQAQEQCYRLGFSVRAACVQVHPASRALLTNPKQGKLKMLSRIDQATPSERQFFYEKIGGANVTPLWEVLHGIITAQPNTPCVPHLWKWQQLWPWLLEAGNLITAQEAERRVLVLENPGLRGRTRITHSLYAGLQLIMPGEIAPMHRHSQSALRFILQGQGAYTAVNGEKVTMNVGDFVITPSWTFHDHGNPSSEPMVWLDGLDLPIVEVLDAQFMEKGTSQSQQTTQGANTNLARFGNTMKPVEYKPSSNTSPLFWYPYERTREALETLRVHDELHACWGHKLQYTNPVTGSWAIPTMGTFMQLLPAGFLGASYRSTDSTIYTVVEGQGRCLIADQILEFGPKDVFVCPSWMPYRLEADSDTVMFSYSDRPVQQALDLWREAME</sequence>
<evidence type="ECO:0000313" key="5">
    <source>
        <dbReference type="EMBL" id="RBP41917.1"/>
    </source>
</evidence>
<evidence type="ECO:0000256" key="2">
    <source>
        <dbReference type="ARBA" id="ARBA00023002"/>
    </source>
</evidence>
<dbReference type="InterPro" id="IPR011960">
    <property type="entry name" value="Gentisate_dOase"/>
</dbReference>
<dbReference type="PANTHER" id="PTHR41517:SF1">
    <property type="entry name" value="CUPIN"/>
    <property type="match status" value="1"/>
</dbReference>
<dbReference type="GO" id="GO:0047922">
    <property type="term" value="F:gentisate 1,2-dioxygenase activity"/>
    <property type="evidence" value="ECO:0007669"/>
    <property type="project" value="UniProtKB-UniRule"/>
</dbReference>
<dbReference type="InterPro" id="IPR047183">
    <property type="entry name" value="GDO-like"/>
</dbReference>
<dbReference type="InterPro" id="IPR011051">
    <property type="entry name" value="RmlC_Cupin_sf"/>
</dbReference>
<feature type="domain" description="Cupin type-2" evidence="4">
    <location>
        <begin position="134"/>
        <end position="201"/>
    </location>
</feature>
<dbReference type="CDD" id="cd02216">
    <property type="entry name" value="cupin_GDO-like_N"/>
    <property type="match status" value="1"/>
</dbReference>
<evidence type="ECO:0000313" key="6">
    <source>
        <dbReference type="Proteomes" id="UP000253628"/>
    </source>
</evidence>
<gene>
    <name evidence="5" type="ORF">DFR37_102297</name>
</gene>
<reference evidence="5 6" key="1">
    <citation type="submission" date="2018-06" db="EMBL/GenBank/DDBJ databases">
        <title>Genomic Encyclopedia of Type Strains, Phase IV (KMG-IV): sequencing the most valuable type-strain genomes for metagenomic binning, comparative biology and taxonomic classification.</title>
        <authorList>
            <person name="Goeker M."/>
        </authorList>
    </citation>
    <scope>NUCLEOTIDE SEQUENCE [LARGE SCALE GENOMIC DNA]</scope>
    <source>
        <strain evidence="5 6">DSM 25520</strain>
    </source>
</reference>
<proteinExistence type="predicted"/>
<dbReference type="AlphaFoldDB" id="A0A366HIU1"/>
<evidence type="ECO:0000256" key="1">
    <source>
        <dbReference type="ARBA" id="ARBA00022964"/>
    </source>
</evidence>
<dbReference type="Gene3D" id="2.60.120.10">
    <property type="entry name" value="Jelly Rolls"/>
    <property type="match status" value="1"/>
</dbReference>
<keyword evidence="2" id="KW-0560">Oxidoreductase</keyword>
<comment type="caution">
    <text evidence="5">The sequence shown here is derived from an EMBL/GenBank/DDBJ whole genome shotgun (WGS) entry which is preliminary data.</text>
</comment>
<accession>A0A366HIU1</accession>
<evidence type="ECO:0000259" key="4">
    <source>
        <dbReference type="Pfam" id="PF07883"/>
    </source>
</evidence>
<dbReference type="PANTHER" id="PTHR41517">
    <property type="entry name" value="1,2-DIOXYGENASE PROTEIN-RELATED"/>
    <property type="match status" value="1"/>
</dbReference>
<dbReference type="NCBIfam" id="TIGR02272">
    <property type="entry name" value="gentisate_1_2"/>
    <property type="match status" value="1"/>
</dbReference>
<organism evidence="5 6">
    <name type="scientific">Eoetvoesiella caeni</name>
    <dbReference type="NCBI Taxonomy" id="645616"/>
    <lineage>
        <taxon>Bacteria</taxon>
        <taxon>Pseudomonadati</taxon>
        <taxon>Pseudomonadota</taxon>
        <taxon>Betaproteobacteria</taxon>
        <taxon>Burkholderiales</taxon>
        <taxon>Alcaligenaceae</taxon>
        <taxon>Eoetvoesiella</taxon>
    </lineage>
</organism>
<dbReference type="EMBL" id="QNRQ01000002">
    <property type="protein sequence ID" value="RBP41917.1"/>
    <property type="molecule type" value="Genomic_DNA"/>
</dbReference>
<protein>
    <recommendedName>
        <fullName evidence="3">Gentisate 1,2-dioxygenase</fullName>
        <ecNumber evidence="3">1.13.11.4</ecNumber>
    </recommendedName>
</protein>
<dbReference type="CDD" id="cd06992">
    <property type="entry name" value="cupin_GDO-like_C"/>
    <property type="match status" value="1"/>
</dbReference>
<dbReference type="InterPro" id="IPR013096">
    <property type="entry name" value="Cupin_2"/>
</dbReference>
<dbReference type="Proteomes" id="UP000253628">
    <property type="component" value="Unassembled WGS sequence"/>
</dbReference>
<evidence type="ECO:0000256" key="3">
    <source>
        <dbReference type="NCBIfam" id="TIGR02272"/>
    </source>
</evidence>